<comment type="caution">
    <text evidence="2">The sequence shown here is derived from an EMBL/GenBank/DDBJ whole genome shotgun (WGS) entry which is preliminary data.</text>
</comment>
<feature type="compositionally biased region" description="Polar residues" evidence="1">
    <location>
        <begin position="120"/>
        <end position="133"/>
    </location>
</feature>
<protein>
    <recommendedName>
        <fullName evidence="4">DNA/RNA-binding protein Alba-like domain-containing protein</fullName>
    </recommendedName>
</protein>
<proteinExistence type="predicted"/>
<feature type="compositionally biased region" description="Basic and acidic residues" evidence="1">
    <location>
        <begin position="229"/>
        <end position="253"/>
    </location>
</feature>
<dbReference type="OrthoDB" id="424402at2759"/>
<gene>
    <name evidence="2" type="ORF">G7Y89_g13741</name>
</gene>
<evidence type="ECO:0000256" key="1">
    <source>
        <dbReference type="SAM" id="MobiDB-lite"/>
    </source>
</evidence>
<reference evidence="2 3" key="1">
    <citation type="submission" date="2020-03" db="EMBL/GenBank/DDBJ databases">
        <title>Draft Genome Sequence of Cudoniella acicularis.</title>
        <authorList>
            <person name="Buettner E."/>
            <person name="Kellner H."/>
        </authorList>
    </citation>
    <scope>NUCLEOTIDE SEQUENCE [LARGE SCALE GENOMIC DNA]</scope>
    <source>
        <strain evidence="2 3">DSM 108380</strain>
    </source>
</reference>
<accession>A0A8H4RA28</accession>
<keyword evidence="3" id="KW-1185">Reference proteome</keyword>
<feature type="region of interest" description="Disordered" evidence="1">
    <location>
        <begin position="78"/>
        <end position="133"/>
    </location>
</feature>
<dbReference type="Proteomes" id="UP000566819">
    <property type="component" value="Unassembled WGS sequence"/>
</dbReference>
<sequence length="316" mass="35337">MTESANEGRVDIRLSARPRLALRIKHLWYPLSFMLTVPASEAELFIFKTFFPGYSSRFQSKPPTSSFAAWTTKKRKHRKTKTIEDIAEDGEGSHLRPSKKAKIDEGLEATNQTPEDDSMDQTPSQEKSTAKPSITASIKVPFGDLANSHDVLPISVISSSQIEKKVNSVLNHLKTFPAIPPVKLAVVMVYSKAKSASKLITIIEIAKREIGSNGGKWFQYNVIDQVKEPRENTTEKQIRKPADTQGDEGKSSIDADPIEEPESDNGEQSFETMKTPFERAIEGKLKIRAVPIMTIYLSRVRIESLKSQYGEQTNGR</sequence>
<organism evidence="2 3">
    <name type="scientific">Cudoniella acicularis</name>
    <dbReference type="NCBI Taxonomy" id="354080"/>
    <lineage>
        <taxon>Eukaryota</taxon>
        <taxon>Fungi</taxon>
        <taxon>Dikarya</taxon>
        <taxon>Ascomycota</taxon>
        <taxon>Pezizomycotina</taxon>
        <taxon>Leotiomycetes</taxon>
        <taxon>Helotiales</taxon>
        <taxon>Tricladiaceae</taxon>
        <taxon>Cudoniella</taxon>
    </lineage>
</organism>
<evidence type="ECO:0000313" key="3">
    <source>
        <dbReference type="Proteomes" id="UP000566819"/>
    </source>
</evidence>
<evidence type="ECO:0000313" key="2">
    <source>
        <dbReference type="EMBL" id="KAF4624427.1"/>
    </source>
</evidence>
<dbReference type="EMBL" id="JAAMPI010001659">
    <property type="protein sequence ID" value="KAF4624427.1"/>
    <property type="molecule type" value="Genomic_DNA"/>
</dbReference>
<feature type="region of interest" description="Disordered" evidence="1">
    <location>
        <begin position="229"/>
        <end position="275"/>
    </location>
</feature>
<evidence type="ECO:0008006" key="4">
    <source>
        <dbReference type="Google" id="ProtNLM"/>
    </source>
</evidence>
<dbReference type="AlphaFoldDB" id="A0A8H4RA28"/>
<feature type="compositionally biased region" description="Acidic residues" evidence="1">
    <location>
        <begin position="256"/>
        <end position="265"/>
    </location>
</feature>
<name>A0A8H4RA28_9HELO</name>